<dbReference type="Proteomes" id="UP000031740">
    <property type="component" value="Unassembled WGS sequence"/>
</dbReference>
<name>A0A072R543_BARBA</name>
<sequence length="166" mass="19123">MKGYEVNGIEKPHSIKKSLLPIILFQKIICFLQRITKKMIVSIALFVGVLLLCFVVIKNIIPSFSTQEVEQQSFVPLAIPTFDLFIYCKEISASVMPSMRSEVYQRCLQLESESYLSIRAIWNQIADTAKKKCIKMIRPGDGNYFLLDDCLINEKDGENNKIRNYF</sequence>
<keyword evidence="1" id="KW-1133">Transmembrane helix</keyword>
<protein>
    <submittedName>
        <fullName evidence="2">Uncharacterized protein</fullName>
    </submittedName>
</protein>
<comment type="caution">
    <text evidence="2">The sequence shown here is derived from an EMBL/GenBank/DDBJ whole genome shotgun (WGS) entry which is preliminary data.</text>
</comment>
<dbReference type="EMBL" id="ASIV01000003">
    <property type="protein sequence ID" value="KEG20337.1"/>
    <property type="molecule type" value="Genomic_DNA"/>
</dbReference>
<dbReference type="PATRIC" id="fig|1293911.3.peg.439"/>
<keyword evidence="1" id="KW-0812">Transmembrane</keyword>
<evidence type="ECO:0000313" key="2">
    <source>
        <dbReference type="EMBL" id="KEG20337.1"/>
    </source>
</evidence>
<proteinExistence type="predicted"/>
<dbReference type="AlphaFoldDB" id="A0A072R543"/>
<accession>A0A072R543</accession>
<reference evidence="2" key="1">
    <citation type="submission" date="2013-04" db="EMBL/GenBank/DDBJ databases">
        <title>The Genome Sequence of Bartonella bacilliformis Ver097.</title>
        <authorList>
            <consortium name="The Broad Institute Genomics Platform"/>
            <consortium name="The Broad Institute Genome Sequencing Center for Infectious Disease"/>
            <person name="Feldgarden M."/>
            <person name="Kirby J."/>
            <person name="Birtles R."/>
            <person name="Dasch G."/>
            <person name="Hendrix L."/>
            <person name="Koehler J."/>
            <person name="Walker B."/>
            <person name="Young S.K."/>
            <person name="Zeng Q."/>
            <person name="Gargeya S."/>
            <person name="Fitzgerald M."/>
            <person name="Haas B."/>
            <person name="Abouelleil A."/>
            <person name="Allen A.W."/>
            <person name="Alvarado L."/>
            <person name="Arachchi H.M."/>
            <person name="Berlin A.M."/>
            <person name="Chapman S.B."/>
            <person name="Gainer-Dewar J."/>
            <person name="Goldberg J."/>
            <person name="Griggs A."/>
            <person name="Gujja S."/>
            <person name="Hansen M."/>
            <person name="Howarth C."/>
            <person name="Imamovic A."/>
            <person name="Ireland A."/>
            <person name="Larimer J."/>
            <person name="McCowan C."/>
            <person name="Murphy C."/>
            <person name="Pearson M."/>
            <person name="Poon T.W."/>
            <person name="Priest M."/>
            <person name="Roberts A."/>
            <person name="Saif S."/>
            <person name="Shea T."/>
            <person name="Sisk P."/>
            <person name="Sykes S."/>
            <person name="Wortman J."/>
            <person name="Nusbaum C."/>
            <person name="Birren B."/>
        </authorList>
    </citation>
    <scope>NUCLEOTIDE SEQUENCE [LARGE SCALE GENOMIC DNA]</scope>
    <source>
        <strain evidence="2">Ver097</strain>
    </source>
</reference>
<feature type="transmembrane region" description="Helical" evidence="1">
    <location>
        <begin position="39"/>
        <end position="57"/>
    </location>
</feature>
<organism evidence="2">
    <name type="scientific">Bartonella bacilliformis Ver097</name>
    <dbReference type="NCBI Taxonomy" id="1293911"/>
    <lineage>
        <taxon>Bacteria</taxon>
        <taxon>Pseudomonadati</taxon>
        <taxon>Pseudomonadota</taxon>
        <taxon>Alphaproteobacteria</taxon>
        <taxon>Hyphomicrobiales</taxon>
        <taxon>Bartonellaceae</taxon>
        <taxon>Bartonella</taxon>
    </lineage>
</organism>
<dbReference type="HOGENOM" id="CLU_1764434_0_0_5"/>
<gene>
    <name evidence="2" type="ORF">H710_00412</name>
</gene>
<keyword evidence="1" id="KW-0472">Membrane</keyword>
<evidence type="ECO:0000256" key="1">
    <source>
        <dbReference type="SAM" id="Phobius"/>
    </source>
</evidence>